<keyword evidence="4" id="KW-1185">Reference proteome</keyword>
<dbReference type="RefSeq" id="WP_093148539.1">
    <property type="nucleotide sequence ID" value="NZ_FNBW01000002.1"/>
</dbReference>
<evidence type="ECO:0000256" key="1">
    <source>
        <dbReference type="SAM" id="MobiDB-lite"/>
    </source>
</evidence>
<dbReference type="OrthoDB" id="7366267at2"/>
<dbReference type="Proteomes" id="UP000198615">
    <property type="component" value="Unassembled WGS sequence"/>
</dbReference>
<sequence length="79" mass="8974">MFSISKLVALAAIIGIVWFGFRLIGRLDAARKAKASEKTDGRQDRGRPEGTHGRDDVVDLVRDERTGEYVTRDRRDERT</sequence>
<protein>
    <submittedName>
        <fullName evidence="3">Uncharacterized protein</fullName>
    </submittedName>
</protein>
<keyword evidence="2" id="KW-1133">Transmembrane helix</keyword>
<comment type="caution">
    <text evidence="3">The sequence shown here is derived from an EMBL/GenBank/DDBJ whole genome shotgun (WGS) entry which is preliminary data.</text>
</comment>
<feature type="transmembrane region" description="Helical" evidence="2">
    <location>
        <begin position="6"/>
        <end position="24"/>
    </location>
</feature>
<name>A0A8G2BHC8_9PROT</name>
<reference evidence="3 4" key="1">
    <citation type="submission" date="2016-10" db="EMBL/GenBank/DDBJ databases">
        <authorList>
            <person name="Varghese N."/>
            <person name="Submissions S."/>
        </authorList>
    </citation>
    <scope>NUCLEOTIDE SEQUENCE [LARGE SCALE GENOMIC DNA]</scope>
    <source>
        <strain evidence="3 4">DSM 18839</strain>
    </source>
</reference>
<evidence type="ECO:0000313" key="4">
    <source>
        <dbReference type="Proteomes" id="UP000198615"/>
    </source>
</evidence>
<proteinExistence type="predicted"/>
<accession>A0A8G2BHC8</accession>
<keyword evidence="2" id="KW-0472">Membrane</keyword>
<evidence type="ECO:0000256" key="2">
    <source>
        <dbReference type="SAM" id="Phobius"/>
    </source>
</evidence>
<dbReference type="AlphaFoldDB" id="A0A8G2BHC8"/>
<gene>
    <name evidence="3" type="ORF">SAMN05660686_00961</name>
</gene>
<keyword evidence="2" id="KW-0812">Transmembrane</keyword>
<evidence type="ECO:0000313" key="3">
    <source>
        <dbReference type="EMBL" id="SDF30263.1"/>
    </source>
</evidence>
<organism evidence="3 4">
    <name type="scientific">Thalassobaculum litoreum DSM 18839</name>
    <dbReference type="NCBI Taxonomy" id="1123362"/>
    <lineage>
        <taxon>Bacteria</taxon>
        <taxon>Pseudomonadati</taxon>
        <taxon>Pseudomonadota</taxon>
        <taxon>Alphaproteobacteria</taxon>
        <taxon>Rhodospirillales</taxon>
        <taxon>Thalassobaculaceae</taxon>
        <taxon>Thalassobaculum</taxon>
    </lineage>
</organism>
<feature type="region of interest" description="Disordered" evidence="1">
    <location>
        <begin position="32"/>
        <end position="79"/>
    </location>
</feature>
<dbReference type="EMBL" id="FNBW01000002">
    <property type="protein sequence ID" value="SDF30263.1"/>
    <property type="molecule type" value="Genomic_DNA"/>
</dbReference>